<proteinExistence type="predicted"/>
<accession>A0A644X0F1</accession>
<dbReference type="PANTHER" id="PTHR23422">
    <property type="entry name" value="DIPEPTIDYL PEPTIDASE III-RELATED"/>
    <property type="match status" value="1"/>
</dbReference>
<name>A0A644X0F1_9ZZZZ</name>
<evidence type="ECO:0000256" key="2">
    <source>
        <dbReference type="ARBA" id="ARBA00022801"/>
    </source>
</evidence>
<dbReference type="Pfam" id="PF03571">
    <property type="entry name" value="Peptidase_M49"/>
    <property type="match status" value="1"/>
</dbReference>
<keyword evidence="1" id="KW-0479">Metal-binding</keyword>
<dbReference type="GO" id="GO:0046872">
    <property type="term" value="F:metal ion binding"/>
    <property type="evidence" value="ECO:0007669"/>
    <property type="project" value="UniProtKB-KW"/>
</dbReference>
<dbReference type="AlphaFoldDB" id="A0A644X0F1"/>
<dbReference type="GO" id="GO:0016787">
    <property type="term" value="F:hydrolase activity"/>
    <property type="evidence" value="ECO:0007669"/>
    <property type="project" value="UniProtKB-KW"/>
</dbReference>
<sequence length="666" mass="74955">MLIATLAGLFAASCKDGAVKEEPFRYLADEFADLKVIRYRIPGWDSLTLQQKEYIYHLSEAAKAGRDIFWDQNFKHGIKIRKALEGIFENYSGEKESSDWKEFVVYAKRVFFSNGIHHHYAEEKFIPGCSQEYFAKLMDESGQSELKEELIPMLFDPALYPYRKNITGEGDLLLGSSVNFYDSVSRAEAETFYAKMADPKDETPISYGLNSRLVKRGGVVQEEIYKSGGLYGAAIDKIIEHLEKASAVAENDIQRGYIAKLIDYYRTGDLNTWDEYNIAWVKDTDSQVDFINGFIEDYNDPLGMKATWEAVVNFKDIEASKRTEIISNNAQWFEDNSPVSAEYKKKEVKGVSAKVITVAQLGGDCHPTSPLGINLPNADWIRKEHGSKSVTIANISEAYDKAAEEAPKSMTAEFSWDEAESALIKQYGSVTNNLHTDMHECLGHASGQLRPGTAAGALKDHSSALEEARADIFALYYMPDTKLVELGIMPDAEAYKASYISYIRNGLMTQFVRVELGKSVTQAHMQGRKLIAEWCFEKGKGAGEGGADVIEKRVRDNKTYFVINDYAKLRGLFGDLLAELQRVKSEGDYAAGKKLIETYAVNIDPALHKEVRDRYASLNLKPYGGFINPDIIPVEKDGKITDYKIEYPADFLQQMLDYGKKYSFLK</sequence>
<dbReference type="Gene3D" id="3.30.540.30">
    <property type="match status" value="2"/>
</dbReference>
<dbReference type="PANTHER" id="PTHR23422:SF11">
    <property type="entry name" value="DIPEPTIDYL PEPTIDASE 3"/>
    <property type="match status" value="1"/>
</dbReference>
<gene>
    <name evidence="3" type="ORF">SDC9_53961</name>
</gene>
<keyword evidence="2" id="KW-0378">Hydrolase</keyword>
<reference evidence="3" key="1">
    <citation type="submission" date="2019-08" db="EMBL/GenBank/DDBJ databases">
        <authorList>
            <person name="Kucharzyk K."/>
            <person name="Murdoch R.W."/>
            <person name="Higgins S."/>
            <person name="Loffler F."/>
        </authorList>
    </citation>
    <scope>NUCLEOTIDE SEQUENCE</scope>
</reference>
<evidence type="ECO:0000256" key="1">
    <source>
        <dbReference type="ARBA" id="ARBA00022723"/>
    </source>
</evidence>
<protein>
    <recommendedName>
        <fullName evidence="4">Dihydrofolate reductase</fullName>
    </recommendedName>
</protein>
<dbReference type="EMBL" id="VSSQ01001361">
    <property type="protein sequence ID" value="MPM07654.1"/>
    <property type="molecule type" value="Genomic_DNA"/>
</dbReference>
<evidence type="ECO:0008006" key="4">
    <source>
        <dbReference type="Google" id="ProtNLM"/>
    </source>
</evidence>
<organism evidence="3">
    <name type="scientific">bioreactor metagenome</name>
    <dbReference type="NCBI Taxonomy" id="1076179"/>
    <lineage>
        <taxon>unclassified sequences</taxon>
        <taxon>metagenomes</taxon>
        <taxon>ecological metagenomes</taxon>
    </lineage>
</organism>
<comment type="caution">
    <text evidence="3">The sequence shown here is derived from an EMBL/GenBank/DDBJ whole genome shotgun (WGS) entry which is preliminary data.</text>
</comment>
<dbReference type="InterPro" id="IPR039461">
    <property type="entry name" value="Peptidase_M49"/>
</dbReference>
<evidence type="ECO:0000313" key="3">
    <source>
        <dbReference type="EMBL" id="MPM07654.1"/>
    </source>
</evidence>